<evidence type="ECO:0000259" key="6">
    <source>
        <dbReference type="Pfam" id="PF01593"/>
    </source>
</evidence>
<evidence type="ECO:0000313" key="8">
    <source>
        <dbReference type="Proteomes" id="UP000664209"/>
    </source>
</evidence>
<evidence type="ECO:0000256" key="2">
    <source>
        <dbReference type="ARBA" id="ARBA00022746"/>
    </source>
</evidence>
<dbReference type="PANTHER" id="PTHR43734:SF1">
    <property type="entry name" value="PHYTOENE DESATURASE"/>
    <property type="match status" value="1"/>
</dbReference>
<dbReference type="InterPro" id="IPR014105">
    <property type="entry name" value="Carotenoid/retinoid_OxRdtase"/>
</dbReference>
<accession>A0A939LRP6</accession>
<dbReference type="InterPro" id="IPR002937">
    <property type="entry name" value="Amino_oxidase"/>
</dbReference>
<evidence type="ECO:0000313" key="7">
    <source>
        <dbReference type="EMBL" id="MBO1752864.1"/>
    </source>
</evidence>
<dbReference type="AlphaFoldDB" id="A0A939LRP6"/>
<comment type="caution">
    <text evidence="7">The sequence shown here is derived from an EMBL/GenBank/DDBJ whole genome shotgun (WGS) entry which is preliminary data.</text>
</comment>
<dbReference type="Proteomes" id="UP000664209">
    <property type="component" value="Unassembled WGS sequence"/>
</dbReference>
<keyword evidence="3 4" id="KW-0560">Oxidoreductase</keyword>
<proteinExistence type="inferred from homology"/>
<comment type="pathway">
    <text evidence="1 4">Carotenoid biosynthesis.</text>
</comment>
<feature type="compositionally biased region" description="Pro residues" evidence="5">
    <location>
        <begin position="552"/>
        <end position="561"/>
    </location>
</feature>
<dbReference type="PANTHER" id="PTHR43734">
    <property type="entry name" value="PHYTOENE DESATURASE"/>
    <property type="match status" value="1"/>
</dbReference>
<dbReference type="Gene3D" id="3.50.50.60">
    <property type="entry name" value="FAD/NAD(P)-binding domain"/>
    <property type="match status" value="2"/>
</dbReference>
<gene>
    <name evidence="7" type="primary">crtI</name>
    <name evidence="7" type="ORF">J4G33_13710</name>
</gene>
<dbReference type="EMBL" id="JAGEMK010000008">
    <property type="protein sequence ID" value="MBO1752864.1"/>
    <property type="molecule type" value="Genomic_DNA"/>
</dbReference>
<dbReference type="SUPFAM" id="SSF51905">
    <property type="entry name" value="FAD/NAD(P)-binding domain"/>
    <property type="match status" value="1"/>
</dbReference>
<keyword evidence="8" id="KW-1185">Reference proteome</keyword>
<reference evidence="7" key="1">
    <citation type="submission" date="2021-03" db="EMBL/GenBank/DDBJ databases">
        <title>Actinotalea soli sp. nov., isolated from soil.</title>
        <authorList>
            <person name="Ping W."/>
            <person name="Zhang J."/>
        </authorList>
    </citation>
    <scope>NUCLEOTIDE SEQUENCE</scope>
    <source>
        <strain evidence="7">BY-33</strain>
    </source>
</reference>
<evidence type="ECO:0000256" key="5">
    <source>
        <dbReference type="SAM" id="MobiDB-lite"/>
    </source>
</evidence>
<dbReference type="GO" id="GO:0016117">
    <property type="term" value="P:carotenoid biosynthetic process"/>
    <property type="evidence" value="ECO:0007669"/>
    <property type="project" value="UniProtKB-KW"/>
</dbReference>
<feature type="domain" description="Amine oxidase" evidence="6">
    <location>
        <begin position="18"/>
        <end position="527"/>
    </location>
</feature>
<dbReference type="InterPro" id="IPR036188">
    <property type="entry name" value="FAD/NAD-bd_sf"/>
</dbReference>
<dbReference type="NCBIfam" id="TIGR02734">
    <property type="entry name" value="crtI_fam"/>
    <property type="match status" value="1"/>
</dbReference>
<dbReference type="Pfam" id="PF01593">
    <property type="entry name" value="Amino_oxidase"/>
    <property type="match status" value="1"/>
</dbReference>
<evidence type="ECO:0000256" key="3">
    <source>
        <dbReference type="ARBA" id="ARBA00023002"/>
    </source>
</evidence>
<keyword evidence="2 4" id="KW-0125">Carotenoid biosynthesis</keyword>
<dbReference type="GO" id="GO:0016491">
    <property type="term" value="F:oxidoreductase activity"/>
    <property type="evidence" value="ECO:0007669"/>
    <property type="project" value="UniProtKB-KW"/>
</dbReference>
<comment type="similarity">
    <text evidence="4">Belongs to the carotenoid/retinoid oxidoreductase family.</text>
</comment>
<sequence>MTRHGAPDRTAVVIGGGISGLATAALLAREGHQVTLLEAREDVGGRAATWQSDGFTFDIGPSWYLMPEVFDHFFQLLGTTTAEQLDLVRLDPAYRVYYEKHDPLDVRSDVEDAVRLFEEVEPGAGARLREYLDSASDTYTTALQYFLYTTFASLLPLAKADVTTRAPRLAKLLTQSLEKRIHATAQDTRLRQILGYPAVFLGSAPSLTPSMYHLMSHLDLVDGVLYPQGGFGTLITAIRDLAIAEGVEVRTGAEVLAITTEPTGRVGGSERRGLPGHRKARATGVRYSDSEGVHELAAEVVVSTADLHHTERDLLPPHLRSHSRRWWDKQVPGPSTVMIYLGVEGELPELAHHSLFFAENWDETFDRIFAPRDEGPVVMPDPTSVYVSRVTATDPDAAPAGHENVVVLVPVPPDERLGRGGIDGAGDPWVEKVADAAISQLAAWAGIPDLAARVVVRRTVGPGDWAGDLNSWRGTALGPAHTLRQSAMFRAGNVSRRVEGLYLAGGSVIPGIGLPMCLISAELVVKRLRGDTSTGPLPEPLAPPRHVVAPGPGQPPPAGAA</sequence>
<name>A0A939LRP6_9CELL</name>
<evidence type="ECO:0000256" key="1">
    <source>
        <dbReference type="ARBA" id="ARBA00004829"/>
    </source>
</evidence>
<organism evidence="7 8">
    <name type="scientific">Actinotalea soli</name>
    <dbReference type="NCBI Taxonomy" id="2819234"/>
    <lineage>
        <taxon>Bacteria</taxon>
        <taxon>Bacillati</taxon>
        <taxon>Actinomycetota</taxon>
        <taxon>Actinomycetes</taxon>
        <taxon>Micrococcales</taxon>
        <taxon>Cellulomonadaceae</taxon>
        <taxon>Actinotalea</taxon>
    </lineage>
</organism>
<feature type="region of interest" description="Disordered" evidence="5">
    <location>
        <begin position="534"/>
        <end position="561"/>
    </location>
</feature>
<dbReference type="RefSeq" id="WP_208056554.1">
    <property type="nucleotide sequence ID" value="NZ_JAGEMK010000008.1"/>
</dbReference>
<evidence type="ECO:0000256" key="4">
    <source>
        <dbReference type="RuleBase" id="RU362075"/>
    </source>
</evidence>
<protein>
    <submittedName>
        <fullName evidence="7">Phytoene desaturase</fullName>
    </submittedName>
</protein>